<dbReference type="GO" id="GO:0043856">
    <property type="term" value="F:anti-sigma factor antagonist activity"/>
    <property type="evidence" value="ECO:0007669"/>
    <property type="project" value="InterPro"/>
</dbReference>
<sequence length="112" mass="12172">MDLQSEQLGETLVIRVNASRVDAAAAIQFKDGMRELTREGPDRCVLDLGQVDFVDSSGLGAIVASMKQLNDGQKLDLAALKPAVDKVFRLTRMDTIFAIYTDMATAMTYDAG</sequence>
<gene>
    <name evidence="4" type="ORF">SAMN04488045_2123</name>
</gene>
<comment type="similarity">
    <text evidence="1 2">Belongs to the anti-sigma-factor antagonist family.</text>
</comment>
<evidence type="ECO:0000256" key="1">
    <source>
        <dbReference type="ARBA" id="ARBA00009013"/>
    </source>
</evidence>
<dbReference type="AlphaFoldDB" id="A0A1H5YIR2"/>
<feature type="domain" description="STAS" evidence="3">
    <location>
        <begin position="21"/>
        <end position="110"/>
    </location>
</feature>
<dbReference type="NCBIfam" id="TIGR00377">
    <property type="entry name" value="ant_ant_sig"/>
    <property type="match status" value="1"/>
</dbReference>
<dbReference type="RefSeq" id="WP_103910461.1">
    <property type="nucleotide sequence ID" value="NZ_FNUZ01000003.1"/>
</dbReference>
<name>A0A1H5YIR2_9RHOB</name>
<evidence type="ECO:0000259" key="3">
    <source>
        <dbReference type="PROSITE" id="PS50801"/>
    </source>
</evidence>
<dbReference type="InterPro" id="IPR003658">
    <property type="entry name" value="Anti-sigma_ant"/>
</dbReference>
<dbReference type="OrthoDB" id="9796076at2"/>
<dbReference type="InterPro" id="IPR036513">
    <property type="entry name" value="STAS_dom_sf"/>
</dbReference>
<organism evidence="4 5">
    <name type="scientific">Thalassococcus halodurans</name>
    <dbReference type="NCBI Taxonomy" id="373675"/>
    <lineage>
        <taxon>Bacteria</taxon>
        <taxon>Pseudomonadati</taxon>
        <taxon>Pseudomonadota</taxon>
        <taxon>Alphaproteobacteria</taxon>
        <taxon>Rhodobacterales</taxon>
        <taxon>Roseobacteraceae</taxon>
        <taxon>Thalassococcus</taxon>
    </lineage>
</organism>
<dbReference type="SUPFAM" id="SSF52091">
    <property type="entry name" value="SpoIIaa-like"/>
    <property type="match status" value="1"/>
</dbReference>
<dbReference type="PANTHER" id="PTHR33495">
    <property type="entry name" value="ANTI-SIGMA FACTOR ANTAGONIST TM_1081-RELATED-RELATED"/>
    <property type="match status" value="1"/>
</dbReference>
<evidence type="ECO:0000313" key="4">
    <source>
        <dbReference type="EMBL" id="SEG24039.1"/>
    </source>
</evidence>
<accession>A0A1H5YIR2</accession>
<protein>
    <recommendedName>
        <fullName evidence="2">Anti-sigma factor antagonist</fullName>
    </recommendedName>
</protein>
<reference evidence="4 5" key="1">
    <citation type="submission" date="2016-10" db="EMBL/GenBank/DDBJ databases">
        <authorList>
            <person name="de Groot N.N."/>
        </authorList>
    </citation>
    <scope>NUCLEOTIDE SEQUENCE [LARGE SCALE GENOMIC DNA]</scope>
    <source>
        <strain evidence="4 5">DSM 26915</strain>
    </source>
</reference>
<dbReference type="Proteomes" id="UP000236752">
    <property type="component" value="Unassembled WGS sequence"/>
</dbReference>
<proteinExistence type="inferred from homology"/>
<dbReference type="Pfam" id="PF01740">
    <property type="entry name" value="STAS"/>
    <property type="match status" value="1"/>
</dbReference>
<evidence type="ECO:0000256" key="2">
    <source>
        <dbReference type="RuleBase" id="RU003749"/>
    </source>
</evidence>
<dbReference type="InterPro" id="IPR002645">
    <property type="entry name" value="STAS_dom"/>
</dbReference>
<evidence type="ECO:0000313" key="5">
    <source>
        <dbReference type="Proteomes" id="UP000236752"/>
    </source>
</evidence>
<keyword evidence="5" id="KW-1185">Reference proteome</keyword>
<dbReference type="PROSITE" id="PS50801">
    <property type="entry name" value="STAS"/>
    <property type="match status" value="1"/>
</dbReference>
<dbReference type="EMBL" id="FNUZ01000003">
    <property type="protein sequence ID" value="SEG24039.1"/>
    <property type="molecule type" value="Genomic_DNA"/>
</dbReference>
<dbReference type="Gene3D" id="3.30.750.24">
    <property type="entry name" value="STAS domain"/>
    <property type="match status" value="1"/>
</dbReference>
<dbReference type="CDD" id="cd07043">
    <property type="entry name" value="STAS_anti-anti-sigma_factors"/>
    <property type="match status" value="1"/>
</dbReference>
<dbReference type="PANTHER" id="PTHR33495:SF2">
    <property type="entry name" value="ANTI-SIGMA FACTOR ANTAGONIST TM_1081-RELATED"/>
    <property type="match status" value="1"/>
</dbReference>